<dbReference type="EMBL" id="AUZX01011803">
    <property type="protein sequence ID" value="EQD41865.1"/>
    <property type="molecule type" value="Genomic_DNA"/>
</dbReference>
<protein>
    <submittedName>
        <fullName evidence="1">Rhodopirellula transposase</fullName>
    </submittedName>
</protein>
<evidence type="ECO:0000313" key="1">
    <source>
        <dbReference type="EMBL" id="EQD41865.1"/>
    </source>
</evidence>
<accession>T1AIP8</accession>
<sequence>VIINLIANTTTQAGLKIRAELDRAHYPVGIKVTDAELSALNLKLGPFHGDWNYALFPVLKRK</sequence>
<reference evidence="1" key="2">
    <citation type="journal article" date="2014" name="ISME J.">
        <title>Microbial stratification in low pH oxic and suboxic macroscopic growths along an acid mine drainage.</title>
        <authorList>
            <person name="Mendez-Garcia C."/>
            <person name="Mesa V."/>
            <person name="Sprenger R.R."/>
            <person name="Richter M."/>
            <person name="Diez M.S."/>
            <person name="Solano J."/>
            <person name="Bargiela R."/>
            <person name="Golyshina O.V."/>
            <person name="Manteca A."/>
            <person name="Ramos J.L."/>
            <person name="Gallego J.R."/>
            <person name="Llorente I."/>
            <person name="Martins Dos Santos V.A."/>
            <person name="Jensen O.N."/>
            <person name="Pelaez A.I."/>
            <person name="Sanchez J."/>
            <person name="Ferrer M."/>
        </authorList>
    </citation>
    <scope>NUCLEOTIDE SEQUENCE</scope>
</reference>
<dbReference type="AlphaFoldDB" id="T1AIP8"/>
<dbReference type="InterPro" id="IPR011518">
    <property type="entry name" value="Transposase_36"/>
</dbReference>
<proteinExistence type="predicted"/>
<name>T1AIP8_9ZZZZ</name>
<comment type="caution">
    <text evidence="1">The sequence shown here is derived from an EMBL/GenBank/DDBJ whole genome shotgun (WGS) entry which is preliminary data.</text>
</comment>
<gene>
    <name evidence="1" type="ORF">B1A_16058</name>
</gene>
<dbReference type="Pfam" id="PF07592">
    <property type="entry name" value="DDE_Tnp_ISAZ013"/>
    <property type="match status" value="1"/>
</dbReference>
<organism evidence="1">
    <name type="scientific">mine drainage metagenome</name>
    <dbReference type="NCBI Taxonomy" id="410659"/>
    <lineage>
        <taxon>unclassified sequences</taxon>
        <taxon>metagenomes</taxon>
        <taxon>ecological metagenomes</taxon>
    </lineage>
</organism>
<reference evidence="1" key="1">
    <citation type="submission" date="2013-08" db="EMBL/GenBank/DDBJ databases">
        <authorList>
            <person name="Mendez C."/>
            <person name="Richter M."/>
            <person name="Ferrer M."/>
            <person name="Sanchez J."/>
        </authorList>
    </citation>
    <scope>NUCLEOTIDE SEQUENCE</scope>
</reference>
<feature type="non-terminal residue" evidence="1">
    <location>
        <position position="1"/>
    </location>
</feature>